<keyword evidence="3" id="KW-1185">Reference proteome</keyword>
<keyword evidence="1" id="KW-1133">Transmembrane helix</keyword>
<evidence type="ECO:0000313" key="3">
    <source>
        <dbReference type="Proteomes" id="UP000008888"/>
    </source>
</evidence>
<protein>
    <recommendedName>
        <fullName evidence="4">Yip1 domain-containing protein</fullName>
    </recommendedName>
</protein>
<proteinExistence type="predicted"/>
<reference evidence="3" key="3">
    <citation type="submission" date="2011-05" db="EMBL/GenBank/DDBJ databases">
        <title>Complete sequence of Methylomonas methanica MC09.</title>
        <authorList>
            <consortium name="US DOE Joint Genome Institute"/>
            <person name="Lucas S."/>
            <person name="Han J."/>
            <person name="Lapidus A."/>
            <person name="Cheng J.-F."/>
            <person name="Goodwin L."/>
            <person name="Pitluck S."/>
            <person name="Peters L."/>
            <person name="Mikhailova N."/>
            <person name="Teshima H."/>
            <person name="Han C."/>
            <person name="Tapia R."/>
            <person name="Land M."/>
            <person name="Hauser L."/>
            <person name="Kyrpides N."/>
            <person name="Ivanova N."/>
            <person name="Pagani I."/>
            <person name="Stein L."/>
            <person name="Woyke T."/>
        </authorList>
    </citation>
    <scope>NUCLEOTIDE SEQUENCE [LARGE SCALE GENOMIC DNA]</scope>
    <source>
        <strain evidence="3">MC09</strain>
    </source>
</reference>
<accession>G0A6L3</accession>
<feature type="transmembrane region" description="Helical" evidence="1">
    <location>
        <begin position="26"/>
        <end position="43"/>
    </location>
</feature>
<dbReference type="EMBL" id="CP002738">
    <property type="protein sequence ID" value="AEF99314.1"/>
    <property type="molecule type" value="Genomic_DNA"/>
</dbReference>
<dbReference type="eggNOG" id="ENOG5031MY6">
    <property type="taxonomic scope" value="Bacteria"/>
</dbReference>
<feature type="transmembrane region" description="Helical" evidence="1">
    <location>
        <begin position="55"/>
        <end position="73"/>
    </location>
</feature>
<evidence type="ECO:0000313" key="2">
    <source>
        <dbReference type="EMBL" id="AEF99314.1"/>
    </source>
</evidence>
<dbReference type="Proteomes" id="UP000008888">
    <property type="component" value="Chromosome"/>
</dbReference>
<sequence>MDTIKQYLALCWFDVSPLELPRSTSFFKKNLIFNVLMYIFIHFNMTDDFESVSEVFIETLLNLCFIGVTLWLNRSMHTYIQVTSAILFCENFTSLFMLPVIFWATVAEDWLSYGALLIVIFWTWALIGAIFKKVLNINVFAGLVMSLFYLLFSFGGGFAINSFLTG</sequence>
<keyword evidence="1" id="KW-0472">Membrane</keyword>
<name>G0A6L3_METMM</name>
<dbReference type="HOGENOM" id="CLU_128121_1_0_6"/>
<dbReference type="AlphaFoldDB" id="G0A6L3"/>
<evidence type="ECO:0008006" key="4">
    <source>
        <dbReference type="Google" id="ProtNLM"/>
    </source>
</evidence>
<evidence type="ECO:0000256" key="1">
    <source>
        <dbReference type="SAM" id="Phobius"/>
    </source>
</evidence>
<dbReference type="KEGG" id="mmt:Metme_0876"/>
<feature type="transmembrane region" description="Helical" evidence="1">
    <location>
        <begin position="85"/>
        <end position="104"/>
    </location>
</feature>
<dbReference type="OrthoDB" id="5568107at2"/>
<feature type="transmembrane region" description="Helical" evidence="1">
    <location>
        <begin position="110"/>
        <end position="131"/>
    </location>
</feature>
<dbReference type="STRING" id="857087.Metme_0876"/>
<reference evidence="2 3" key="1">
    <citation type="journal article" date="2011" name="J. Bacteriol.">
        <title>Complete Genome Sequence of the Aerobic Marine Methanotroph Methylomonas methanica MC09.</title>
        <authorList>
            <person name="Boden R."/>
            <person name="Cunliffe M."/>
            <person name="Scanlan J."/>
            <person name="Moussard H."/>
            <person name="Kits K.D."/>
            <person name="Klotz M.G."/>
            <person name="Jetten M.S."/>
            <person name="Vuilleumier S."/>
            <person name="Han J."/>
            <person name="Peters L."/>
            <person name="Mikhailova N."/>
            <person name="Teshima H."/>
            <person name="Tapia R."/>
            <person name="Kyrpides N."/>
            <person name="Ivanova N."/>
            <person name="Pagani I."/>
            <person name="Cheng J.F."/>
            <person name="Goodwin L."/>
            <person name="Han C."/>
            <person name="Hauser L."/>
            <person name="Land M.L."/>
            <person name="Lapidus A."/>
            <person name="Lucas S."/>
            <person name="Pitluck S."/>
            <person name="Woyke T."/>
            <person name="Stein L."/>
            <person name="Murrell J.C."/>
        </authorList>
    </citation>
    <scope>NUCLEOTIDE SEQUENCE [LARGE SCALE GENOMIC DNA]</scope>
    <source>
        <strain evidence="2 3">MC09</strain>
    </source>
</reference>
<organism evidence="2 3">
    <name type="scientific">Methylomonas methanica (strain DSM 25384 / MC09)</name>
    <dbReference type="NCBI Taxonomy" id="857087"/>
    <lineage>
        <taxon>Bacteria</taxon>
        <taxon>Pseudomonadati</taxon>
        <taxon>Pseudomonadota</taxon>
        <taxon>Gammaproteobacteria</taxon>
        <taxon>Methylococcales</taxon>
        <taxon>Methylococcaceae</taxon>
        <taxon>Methylomonas</taxon>
    </lineage>
</organism>
<keyword evidence="1" id="KW-0812">Transmembrane</keyword>
<gene>
    <name evidence="2" type="ordered locus">Metme_0876</name>
</gene>
<feature type="transmembrane region" description="Helical" evidence="1">
    <location>
        <begin position="138"/>
        <end position="160"/>
    </location>
</feature>
<reference key="2">
    <citation type="submission" date="2011-05" db="EMBL/GenBank/DDBJ databases">
        <title>Complete genome sequence of the aerobic marine methanotroph Methylomonas methanica MC09.</title>
        <authorList>
            <person name="Boden R."/>
            <person name="Cunliffe M."/>
            <person name="Scanlan J."/>
            <person name="Moussard H."/>
            <person name="Kits K.D."/>
            <person name="Klotz M."/>
            <person name="Jetten M."/>
            <person name="Vuilleumier S."/>
            <person name="Han J."/>
            <person name="Peters L."/>
            <person name="Mikhailova N."/>
            <person name="Teshima H."/>
            <person name="Tapia R."/>
            <person name="Kyrpides N."/>
            <person name="Ivanova N."/>
            <person name="Pagani I."/>
            <person name="Cheng J.-F."/>
            <person name="Goodwin L."/>
            <person name="Han C."/>
            <person name="Hauser L."/>
            <person name="Land M."/>
            <person name="Lapidus A."/>
            <person name="Lucas S."/>
            <person name="Pitluck S."/>
            <person name="Woyke T."/>
            <person name="Stein L.Y."/>
            <person name="Murrell C."/>
        </authorList>
    </citation>
    <scope>NUCLEOTIDE SEQUENCE</scope>
    <source>
        <strain>MC09</strain>
    </source>
</reference>